<dbReference type="Proteomes" id="UP000282311">
    <property type="component" value="Unassembled WGS sequence"/>
</dbReference>
<proteinExistence type="predicted"/>
<keyword evidence="3" id="KW-1185">Reference proteome</keyword>
<evidence type="ECO:0000313" key="2">
    <source>
        <dbReference type="EMBL" id="RKN84143.1"/>
    </source>
</evidence>
<name>A0A3B0CEQ5_9BACL</name>
<feature type="domain" description="Cyclic-phosphate processing Receiver" evidence="1">
    <location>
        <begin position="2"/>
        <end position="85"/>
    </location>
</feature>
<dbReference type="OrthoDB" id="2614698at2"/>
<reference evidence="2 3" key="1">
    <citation type="journal article" date="2007" name="Int. J. Syst. Evol. Microbiol.">
        <title>Paenibacillus ginsengarvi sp. nov., isolated from soil from ginseng cultivation.</title>
        <authorList>
            <person name="Yoon M.H."/>
            <person name="Ten L.N."/>
            <person name="Im W.T."/>
        </authorList>
    </citation>
    <scope>NUCLEOTIDE SEQUENCE [LARGE SCALE GENOMIC DNA]</scope>
    <source>
        <strain evidence="2 3">KCTC 13059</strain>
    </source>
</reference>
<gene>
    <name evidence="2" type="ORF">D7M11_14120</name>
</gene>
<dbReference type="GO" id="GO:0051301">
    <property type="term" value="P:cell division"/>
    <property type="evidence" value="ECO:0007669"/>
    <property type="project" value="UniProtKB-KW"/>
</dbReference>
<dbReference type="InterPro" id="IPR046909">
    <property type="entry name" value="cREC_REC"/>
</dbReference>
<dbReference type="Pfam" id="PF20274">
    <property type="entry name" value="cREC_REC"/>
    <property type="match status" value="1"/>
</dbReference>
<comment type="caution">
    <text evidence="2">The sequence shown here is derived from an EMBL/GenBank/DDBJ whole genome shotgun (WGS) entry which is preliminary data.</text>
</comment>
<keyword evidence="2" id="KW-0132">Cell division</keyword>
<accession>A0A3B0CEQ5</accession>
<keyword evidence="2" id="KW-0131">Cell cycle</keyword>
<sequence>MIDLYMDDARACPKGFVLAKNAAECNELLLGCDVRVLSLDYDLGWNEPTGMDVVRFIVTERKYPAVIYLHTSSAAGKQAMYQALYMNKPPHVRIYNHPAPDRVLHQIAEGNFQVENDGEAALQ</sequence>
<evidence type="ECO:0000313" key="3">
    <source>
        <dbReference type="Proteomes" id="UP000282311"/>
    </source>
</evidence>
<protein>
    <submittedName>
        <fullName evidence="2">Cell division protein FtsJ</fullName>
    </submittedName>
</protein>
<organism evidence="2 3">
    <name type="scientific">Paenibacillus ginsengarvi</name>
    <dbReference type="NCBI Taxonomy" id="400777"/>
    <lineage>
        <taxon>Bacteria</taxon>
        <taxon>Bacillati</taxon>
        <taxon>Bacillota</taxon>
        <taxon>Bacilli</taxon>
        <taxon>Bacillales</taxon>
        <taxon>Paenibacillaceae</taxon>
        <taxon>Paenibacillus</taxon>
    </lineage>
</organism>
<dbReference type="AlphaFoldDB" id="A0A3B0CEQ5"/>
<dbReference type="RefSeq" id="WP_120747878.1">
    <property type="nucleotide sequence ID" value="NZ_RBAH01000009.1"/>
</dbReference>
<dbReference type="EMBL" id="RBAH01000009">
    <property type="protein sequence ID" value="RKN84143.1"/>
    <property type="molecule type" value="Genomic_DNA"/>
</dbReference>
<evidence type="ECO:0000259" key="1">
    <source>
        <dbReference type="Pfam" id="PF20274"/>
    </source>
</evidence>